<dbReference type="HOGENOM" id="CLU_2308382_0_0_1"/>
<reference evidence="1 3" key="1">
    <citation type="journal article" date="2010" name="BMC Genomics">
        <title>Combination of measures distinguishes pre-miRNAs from other stem-loops in the genome of the newly sequenced Anopheles darlingi.</title>
        <authorList>
            <person name="Mendes N.D."/>
            <person name="Freitas A.T."/>
            <person name="Vasconcelos A.T."/>
            <person name="Sagot M.F."/>
        </authorList>
    </citation>
    <scope>NUCLEOTIDE SEQUENCE</scope>
</reference>
<dbReference type="VEuPathDB" id="VectorBase:ADAC009763"/>
<evidence type="ECO:0000313" key="3">
    <source>
        <dbReference type="Proteomes" id="UP000000673"/>
    </source>
</evidence>
<reference evidence="1" key="2">
    <citation type="submission" date="2010-05" db="EMBL/GenBank/DDBJ databases">
        <authorList>
            <person name="Almeida L.G."/>
            <person name="Nicolas M.F."/>
            <person name="Souza R.C."/>
            <person name="Vasconcelos A.T.R."/>
        </authorList>
    </citation>
    <scope>NUCLEOTIDE SEQUENCE</scope>
</reference>
<reference evidence="1" key="3">
    <citation type="journal article" date="2013" name="Nucleic Acids Res.">
        <title>The genome of Anopheles darlingi, the main neotropical malaria vector.</title>
        <authorList>
            <person name="Marinotti O."/>
            <person name="Cerqueira G.C."/>
            <person name="de Almeida L.G."/>
            <person name="Ferro M.I."/>
            <person name="Loreto E.L."/>
            <person name="Zaha A."/>
            <person name="Teixeira S.M."/>
            <person name="Wespiser A.R."/>
            <person name="Almeida E Silva A."/>
            <person name="Schlindwein A.D."/>
            <person name="Pacheco A.C."/>
            <person name="Silva A.L."/>
            <person name="Graveley B.R."/>
            <person name="Walenz B.P."/>
            <person name="Lima Bde A."/>
            <person name="Ribeiro C.A."/>
            <person name="Nunes-Silva C.G."/>
            <person name="de Carvalho C.R."/>
            <person name="Soares C.M."/>
            <person name="de Menezes C.B."/>
            <person name="Matiolli C."/>
            <person name="Caffrey D."/>
            <person name="Araujo D.A."/>
            <person name="de Oliveira D.M."/>
            <person name="Golenbock D."/>
            <person name="Grisard E.C."/>
            <person name="Fantinatti-Garboggini F."/>
            <person name="de Carvalho F.M."/>
            <person name="Barcellos F.G."/>
            <person name="Prosdocimi F."/>
            <person name="May G."/>
            <person name="Azevedo Junior G.M."/>
            <person name="Guimaraes G.M."/>
            <person name="Goldman G.H."/>
            <person name="Padilha I.Q."/>
            <person name="Batista Jda S."/>
            <person name="Ferro J.A."/>
            <person name="Ribeiro J.M."/>
            <person name="Fietto J.L."/>
            <person name="Dabbas K.M."/>
            <person name="Cerdeira L."/>
            <person name="Agnez-Lima L.F."/>
            <person name="Brocchi M."/>
            <person name="de Carvalho M.O."/>
            <person name="Teixeira Mde M."/>
            <person name="Diniz Maia Mde M."/>
            <person name="Goldman M.H."/>
            <person name="Cruz Schneider M.P."/>
            <person name="Felipe M.S."/>
            <person name="Hungria M."/>
            <person name="Nicolas M.F."/>
            <person name="Pereira M."/>
            <person name="Montes M.A."/>
            <person name="Cantao M.E."/>
            <person name="Vincentz M."/>
            <person name="Rafael M.S."/>
            <person name="Silverman N."/>
            <person name="Stoco P.H."/>
            <person name="Souza R.C."/>
            <person name="Vicentini R."/>
            <person name="Gazzinelli R.T."/>
            <person name="Neves Rde O."/>
            <person name="Silva R."/>
            <person name="Astolfi-Filho S."/>
            <person name="Maciel T.E."/>
            <person name="Urmenyi T.P."/>
            <person name="Tadei W.P."/>
            <person name="Camargo E.P."/>
            <person name="de Vasconcelos A.T."/>
        </authorList>
    </citation>
    <scope>NUCLEOTIDE SEQUENCE</scope>
</reference>
<dbReference type="EMBL" id="ADMH02002125">
    <property type="protein sequence ID" value="ETN58743.1"/>
    <property type="molecule type" value="Genomic_DNA"/>
</dbReference>
<sequence>MYDSRQTKAEQNRGIDYKRLIISSPHLDDCSVPGVSLRSVSGFSTQSHSTQLEMNPQLIPPHILQMSTDVGVVAEMRVTSGSELARDRNSRIDVSTLGPS</sequence>
<dbReference type="EnsemblMetazoa" id="ADAC009763-RA">
    <property type="protein sequence ID" value="ADAC009763-PA"/>
    <property type="gene ID" value="ADAC009763"/>
</dbReference>
<gene>
    <name evidence="1" type="ORF">AND_009763</name>
</gene>
<dbReference type="Proteomes" id="UP000000673">
    <property type="component" value="Unassembled WGS sequence"/>
</dbReference>
<keyword evidence="3" id="KW-1185">Reference proteome</keyword>
<evidence type="ECO:0000313" key="1">
    <source>
        <dbReference type="EMBL" id="ETN58743.1"/>
    </source>
</evidence>
<evidence type="ECO:0000313" key="2">
    <source>
        <dbReference type="EnsemblMetazoa" id="ADAC009763-PA"/>
    </source>
</evidence>
<protein>
    <submittedName>
        <fullName evidence="1 2">Uncharacterized protein</fullName>
    </submittedName>
</protein>
<organism evidence="1">
    <name type="scientific">Anopheles darlingi</name>
    <name type="common">Mosquito</name>
    <dbReference type="NCBI Taxonomy" id="43151"/>
    <lineage>
        <taxon>Eukaryota</taxon>
        <taxon>Metazoa</taxon>
        <taxon>Ecdysozoa</taxon>
        <taxon>Arthropoda</taxon>
        <taxon>Hexapoda</taxon>
        <taxon>Insecta</taxon>
        <taxon>Pterygota</taxon>
        <taxon>Neoptera</taxon>
        <taxon>Endopterygota</taxon>
        <taxon>Diptera</taxon>
        <taxon>Nematocera</taxon>
        <taxon>Culicoidea</taxon>
        <taxon>Culicidae</taxon>
        <taxon>Anophelinae</taxon>
        <taxon>Anopheles</taxon>
    </lineage>
</organism>
<dbReference type="AlphaFoldDB" id="W5J5S0"/>
<accession>W5J5S0</accession>
<reference evidence="2" key="4">
    <citation type="submission" date="2015-06" db="UniProtKB">
        <authorList>
            <consortium name="EnsemblMetazoa"/>
        </authorList>
    </citation>
    <scope>IDENTIFICATION</scope>
</reference>
<name>W5J5S0_ANODA</name>
<proteinExistence type="predicted"/>